<dbReference type="GO" id="GO:0005829">
    <property type="term" value="C:cytosol"/>
    <property type="evidence" value="ECO:0007669"/>
    <property type="project" value="TreeGrafter"/>
</dbReference>
<dbReference type="EC" id="2.1.1.-" evidence="6"/>
<keyword evidence="2 6" id="KW-0698">rRNA processing</keyword>
<dbReference type="HAMAP" id="MF_00074">
    <property type="entry name" value="16SrRNA_methyltr_G"/>
    <property type="match status" value="1"/>
</dbReference>
<dbReference type="NCBIfam" id="TIGR00138">
    <property type="entry name" value="rsmG_gidB"/>
    <property type="match status" value="1"/>
</dbReference>
<feature type="binding site" evidence="6">
    <location>
        <position position="170"/>
    </location>
    <ligand>
        <name>S-adenosyl-L-methionine</name>
        <dbReference type="ChEBI" id="CHEBI:59789"/>
    </ligand>
</feature>
<evidence type="ECO:0000256" key="6">
    <source>
        <dbReference type="HAMAP-Rule" id="MF_00074"/>
    </source>
</evidence>
<evidence type="ECO:0000313" key="8">
    <source>
        <dbReference type="Proteomes" id="UP000501387"/>
    </source>
</evidence>
<dbReference type="GO" id="GO:0070043">
    <property type="term" value="F:rRNA (guanine-N7-)-methyltransferase activity"/>
    <property type="evidence" value="ECO:0007669"/>
    <property type="project" value="UniProtKB-UniRule"/>
</dbReference>
<evidence type="ECO:0000256" key="2">
    <source>
        <dbReference type="ARBA" id="ARBA00022552"/>
    </source>
</evidence>
<feature type="binding site" evidence="6">
    <location>
        <position position="104"/>
    </location>
    <ligand>
        <name>S-adenosyl-L-methionine</name>
        <dbReference type="ChEBI" id="CHEBI:59789"/>
    </ligand>
</feature>
<dbReference type="Proteomes" id="UP000501387">
    <property type="component" value="Chromosome"/>
</dbReference>
<protein>
    <recommendedName>
        <fullName evidence="6">Ribosomal RNA small subunit methyltransferase G</fullName>
        <ecNumber evidence="6">2.1.1.-</ecNumber>
    </recommendedName>
    <alternativeName>
        <fullName evidence="6">16S rRNA 7-methylguanosine methyltransferase</fullName>
        <shortName evidence="6">16S rRNA m7G methyltransferase</shortName>
    </alternativeName>
</protein>
<dbReference type="PANTHER" id="PTHR31760:SF0">
    <property type="entry name" value="S-ADENOSYL-L-METHIONINE-DEPENDENT METHYLTRANSFERASES SUPERFAMILY PROTEIN"/>
    <property type="match status" value="1"/>
</dbReference>
<dbReference type="Pfam" id="PF02527">
    <property type="entry name" value="GidB"/>
    <property type="match status" value="1"/>
</dbReference>
<sequence>MTLPSADTSLSHAVRAGIVAWLSEAPDSFHVKHVEFETEPAAAVDLAGDRIKVLREFTTDLAARGEELGLIGPLELPRLWTRHVLNSAVLAPLIQSDARVADIGTGGGMPGLVLAIVRPDAHFLLVEPMERRCIWLNEQIERLGLSNAEVRRGRAEEFHGAFEVDQITARAVTALRKLVPLTAPLVKDGGEMLFLKGAAIENEIDAAEKVLRKYRLRDITIEELGKGQLAETTRVFRARLGSHG</sequence>
<accession>A0A6G8FGT5</accession>
<feature type="binding site" evidence="6">
    <location>
        <position position="109"/>
    </location>
    <ligand>
        <name>S-adenosyl-L-methionine</name>
        <dbReference type="ChEBI" id="CHEBI:59789"/>
    </ligand>
</feature>
<evidence type="ECO:0000256" key="5">
    <source>
        <dbReference type="ARBA" id="ARBA00022691"/>
    </source>
</evidence>
<dbReference type="PANTHER" id="PTHR31760">
    <property type="entry name" value="S-ADENOSYL-L-METHIONINE-DEPENDENT METHYLTRANSFERASES SUPERFAMILY PROTEIN"/>
    <property type="match status" value="1"/>
</dbReference>
<evidence type="ECO:0000313" key="7">
    <source>
        <dbReference type="EMBL" id="QIM15565.1"/>
    </source>
</evidence>
<keyword evidence="5 6" id="KW-0949">S-adenosyl-L-methionine</keyword>
<dbReference type="AlphaFoldDB" id="A0A6G8FGT5"/>
<keyword evidence="8" id="KW-1185">Reference proteome</keyword>
<dbReference type="InterPro" id="IPR029063">
    <property type="entry name" value="SAM-dependent_MTases_sf"/>
</dbReference>
<organism evidence="7 8">
    <name type="scientific">Leucobacter insecticola</name>
    <dbReference type="NCBI Taxonomy" id="2714934"/>
    <lineage>
        <taxon>Bacteria</taxon>
        <taxon>Bacillati</taxon>
        <taxon>Actinomycetota</taxon>
        <taxon>Actinomycetes</taxon>
        <taxon>Micrococcales</taxon>
        <taxon>Microbacteriaceae</taxon>
        <taxon>Leucobacter</taxon>
    </lineage>
</organism>
<dbReference type="EMBL" id="CP049934">
    <property type="protein sequence ID" value="QIM15565.1"/>
    <property type="molecule type" value="Genomic_DNA"/>
</dbReference>
<feature type="binding site" evidence="6">
    <location>
        <begin position="155"/>
        <end position="156"/>
    </location>
    <ligand>
        <name>S-adenosyl-L-methionine</name>
        <dbReference type="ChEBI" id="CHEBI:59789"/>
    </ligand>
</feature>
<evidence type="ECO:0000256" key="1">
    <source>
        <dbReference type="ARBA" id="ARBA00022490"/>
    </source>
</evidence>
<evidence type="ECO:0000256" key="3">
    <source>
        <dbReference type="ARBA" id="ARBA00022603"/>
    </source>
</evidence>
<proteinExistence type="inferred from homology"/>
<name>A0A6G8FGT5_9MICO</name>
<keyword evidence="4 6" id="KW-0808">Transferase</keyword>
<dbReference type="KEGG" id="lins:G7067_02700"/>
<gene>
    <name evidence="6 7" type="primary">rsmG</name>
    <name evidence="7" type="ORF">G7067_02700</name>
</gene>
<keyword evidence="3 6" id="KW-0489">Methyltransferase</keyword>
<dbReference type="SUPFAM" id="SSF53335">
    <property type="entry name" value="S-adenosyl-L-methionine-dependent methyltransferases"/>
    <property type="match status" value="1"/>
</dbReference>
<dbReference type="InterPro" id="IPR003682">
    <property type="entry name" value="rRNA_ssu_MeTfrase_G"/>
</dbReference>
<comment type="subcellular location">
    <subcellularLocation>
        <location evidence="6">Cytoplasm</location>
    </subcellularLocation>
</comment>
<comment type="similarity">
    <text evidence="6">Belongs to the methyltransferase superfamily. RNA methyltransferase RsmG family.</text>
</comment>
<evidence type="ECO:0000256" key="4">
    <source>
        <dbReference type="ARBA" id="ARBA00022679"/>
    </source>
</evidence>
<reference evidence="7 8" key="1">
    <citation type="submission" date="2020-03" db="EMBL/GenBank/DDBJ databases">
        <title>Leucobacter sp. nov., isolated from beetles.</title>
        <authorList>
            <person name="Hyun D.-W."/>
            <person name="Bae J.-W."/>
        </authorList>
    </citation>
    <scope>NUCLEOTIDE SEQUENCE [LARGE SCALE GENOMIC DNA]</scope>
    <source>
        <strain evidence="7 8">HDW9B</strain>
    </source>
</reference>
<comment type="caution">
    <text evidence="6">Lacks conserved residue(s) required for the propagation of feature annotation.</text>
</comment>
<dbReference type="Gene3D" id="3.40.50.150">
    <property type="entry name" value="Vaccinia Virus protein VP39"/>
    <property type="match status" value="1"/>
</dbReference>
<keyword evidence="1 6" id="KW-0963">Cytoplasm</keyword>
<comment type="function">
    <text evidence="6">Specifically methylates the N7 position of a guanine in 16S rRNA.</text>
</comment>